<dbReference type="PANTHER" id="PTHR30336:SF4">
    <property type="entry name" value="ENVELOPE BIOGENESIS FACTOR ELYC"/>
    <property type="match status" value="1"/>
</dbReference>
<organism evidence="4">
    <name type="scientific">Oscillatoriales cyanobacterium SpSt-418</name>
    <dbReference type="NCBI Taxonomy" id="2282169"/>
    <lineage>
        <taxon>Bacteria</taxon>
        <taxon>Bacillati</taxon>
        <taxon>Cyanobacteriota</taxon>
        <taxon>Cyanophyceae</taxon>
        <taxon>Oscillatoriophycideae</taxon>
        <taxon>Oscillatoriales</taxon>
    </lineage>
</organism>
<dbReference type="PANTHER" id="PTHR30336">
    <property type="entry name" value="INNER MEMBRANE PROTEIN, PROBABLE PERMEASE"/>
    <property type="match status" value="1"/>
</dbReference>
<dbReference type="AlphaFoldDB" id="A0A7C3KDU7"/>
<keyword evidence="2" id="KW-0472">Membrane</keyword>
<feature type="compositionally biased region" description="Polar residues" evidence="1">
    <location>
        <begin position="240"/>
        <end position="260"/>
    </location>
</feature>
<name>A0A7C3KDU7_9CYAN</name>
<evidence type="ECO:0000259" key="3">
    <source>
        <dbReference type="Pfam" id="PF02698"/>
    </source>
</evidence>
<evidence type="ECO:0000313" key="4">
    <source>
        <dbReference type="EMBL" id="HFM97507.1"/>
    </source>
</evidence>
<accession>A0A7C3KDU7</accession>
<feature type="transmembrane region" description="Helical" evidence="2">
    <location>
        <begin position="55"/>
        <end position="74"/>
    </location>
</feature>
<feature type="transmembrane region" description="Helical" evidence="2">
    <location>
        <begin position="25"/>
        <end position="43"/>
    </location>
</feature>
<dbReference type="GO" id="GO:0005886">
    <property type="term" value="C:plasma membrane"/>
    <property type="evidence" value="ECO:0007669"/>
    <property type="project" value="TreeGrafter"/>
</dbReference>
<feature type="region of interest" description="Disordered" evidence="1">
    <location>
        <begin position="240"/>
        <end position="269"/>
    </location>
</feature>
<keyword evidence="2" id="KW-1133">Transmembrane helix</keyword>
<dbReference type="GO" id="GO:0043164">
    <property type="term" value="P:Gram-negative-bacterium-type cell wall biogenesis"/>
    <property type="evidence" value="ECO:0007669"/>
    <property type="project" value="TreeGrafter"/>
</dbReference>
<comment type="caution">
    <text evidence="4">The sequence shown here is derived from an EMBL/GenBank/DDBJ whole genome shotgun (WGS) entry which is preliminary data.</text>
</comment>
<keyword evidence="2" id="KW-0812">Transmembrane</keyword>
<dbReference type="InterPro" id="IPR051599">
    <property type="entry name" value="Cell_Envelope_Assoc"/>
</dbReference>
<dbReference type="EMBL" id="DSRU01000086">
    <property type="protein sequence ID" value="HFM97507.1"/>
    <property type="molecule type" value="Genomic_DNA"/>
</dbReference>
<dbReference type="InterPro" id="IPR014729">
    <property type="entry name" value="Rossmann-like_a/b/a_fold"/>
</dbReference>
<dbReference type="InterPro" id="IPR003848">
    <property type="entry name" value="DUF218"/>
</dbReference>
<dbReference type="GO" id="GO:0000270">
    <property type="term" value="P:peptidoglycan metabolic process"/>
    <property type="evidence" value="ECO:0007669"/>
    <property type="project" value="TreeGrafter"/>
</dbReference>
<reference evidence="4" key="1">
    <citation type="journal article" date="2020" name="mSystems">
        <title>Genome- and Community-Level Interaction Insights into Carbon Utilization and Element Cycling Functions of Hydrothermarchaeota in Hydrothermal Sediment.</title>
        <authorList>
            <person name="Zhou Z."/>
            <person name="Liu Y."/>
            <person name="Xu W."/>
            <person name="Pan J."/>
            <person name="Luo Z.H."/>
            <person name="Li M."/>
        </authorList>
    </citation>
    <scope>NUCLEOTIDE SEQUENCE [LARGE SCALE GENOMIC DNA]</scope>
    <source>
        <strain evidence="4">SpSt-418</strain>
    </source>
</reference>
<sequence>MLFLVSLQVWGQAKLAVQDWFASPQRVLVPLLAIACITFAFGTRSWRPLVLRTTLGIVISYLILISPIGAALAVEGLNQFLPVDDGKPVDAVVILGRGTFLEAERSQAAAQFWRQQRSPLVLATGHGGEATRLVQRLLAEGIPPSALIEEPCARTTEENALLSAPLLRQKKVQRILLITDSPHMLRSLLTFQSVGFDVVPYPLSLPHNLPSIHTSLSALREYAGLASYALAGRFQPRAGQTANSSFSSQSLTTTCPTDSLTADAVNRPN</sequence>
<dbReference type="Gene3D" id="3.40.50.620">
    <property type="entry name" value="HUPs"/>
    <property type="match status" value="1"/>
</dbReference>
<evidence type="ECO:0000256" key="2">
    <source>
        <dbReference type="SAM" id="Phobius"/>
    </source>
</evidence>
<dbReference type="Pfam" id="PF02698">
    <property type="entry name" value="DUF218"/>
    <property type="match status" value="1"/>
</dbReference>
<evidence type="ECO:0000256" key="1">
    <source>
        <dbReference type="SAM" id="MobiDB-lite"/>
    </source>
</evidence>
<dbReference type="CDD" id="cd06259">
    <property type="entry name" value="YdcF-like"/>
    <property type="match status" value="1"/>
</dbReference>
<gene>
    <name evidence="4" type="ORF">ENR64_07010</name>
</gene>
<feature type="domain" description="DUF218" evidence="3">
    <location>
        <begin position="90"/>
        <end position="224"/>
    </location>
</feature>
<proteinExistence type="predicted"/>
<protein>
    <submittedName>
        <fullName evidence="4">YdcF family protein</fullName>
    </submittedName>
</protein>